<dbReference type="STRING" id="357750.A0A2S6BZN0"/>
<feature type="compositionally biased region" description="Acidic residues" evidence="1">
    <location>
        <begin position="359"/>
        <end position="369"/>
    </location>
</feature>
<evidence type="ECO:0000313" key="3">
    <source>
        <dbReference type="EMBL" id="PPJ52935.1"/>
    </source>
</evidence>
<feature type="compositionally biased region" description="Acidic residues" evidence="1">
    <location>
        <begin position="278"/>
        <end position="290"/>
    </location>
</feature>
<dbReference type="PANTHER" id="PTHR30399">
    <property type="entry name" value="UNCHARACTERIZED PROTEIN YGJP"/>
    <property type="match status" value="1"/>
</dbReference>
<dbReference type="OrthoDB" id="447842at2759"/>
<dbReference type="EMBL" id="PNEN01001636">
    <property type="protein sequence ID" value="PPJ52935.1"/>
    <property type="molecule type" value="Genomic_DNA"/>
</dbReference>
<feature type="region of interest" description="Disordered" evidence="1">
    <location>
        <begin position="230"/>
        <end position="464"/>
    </location>
</feature>
<dbReference type="Gene3D" id="3.30.2010.10">
    <property type="entry name" value="Metalloproteases ('zincins'), catalytic domain"/>
    <property type="match status" value="1"/>
</dbReference>
<accession>A0A2S6BZN0</accession>
<dbReference type="Pfam" id="PF08325">
    <property type="entry name" value="WLM"/>
    <property type="match status" value="1"/>
</dbReference>
<keyword evidence="4" id="KW-1185">Reference proteome</keyword>
<dbReference type="InterPro" id="IPR013536">
    <property type="entry name" value="WLM_dom"/>
</dbReference>
<evidence type="ECO:0000256" key="1">
    <source>
        <dbReference type="SAM" id="MobiDB-lite"/>
    </source>
</evidence>
<reference evidence="4" key="1">
    <citation type="journal article" date="2017" name="bioRxiv">
        <title>Conservation of a gene cluster reveals novel cercosporin biosynthetic mechanisms and extends production to the genus Colletotrichum.</title>
        <authorList>
            <person name="de Jonge R."/>
            <person name="Ebert M.K."/>
            <person name="Huitt-Roehl C.R."/>
            <person name="Pal P."/>
            <person name="Suttle J.C."/>
            <person name="Spanner R.E."/>
            <person name="Neubauer J.D."/>
            <person name="Jurick W.M.II."/>
            <person name="Stott K.A."/>
            <person name="Secor G.A."/>
            <person name="Thomma B.P.H.J."/>
            <person name="Van de Peer Y."/>
            <person name="Townsend C.A."/>
            <person name="Bolton M.D."/>
        </authorList>
    </citation>
    <scope>NUCLEOTIDE SEQUENCE [LARGE SCALE GENOMIC DNA]</scope>
    <source>
        <strain evidence="4">CBS538.71</strain>
    </source>
</reference>
<feature type="compositionally biased region" description="Polar residues" evidence="1">
    <location>
        <begin position="421"/>
        <end position="444"/>
    </location>
</feature>
<dbReference type="Proteomes" id="UP000237631">
    <property type="component" value="Unassembled WGS sequence"/>
</dbReference>
<feature type="compositionally biased region" description="Polar residues" evidence="1">
    <location>
        <begin position="372"/>
        <end position="397"/>
    </location>
</feature>
<feature type="compositionally biased region" description="Basic and acidic residues" evidence="1">
    <location>
        <begin position="303"/>
        <end position="312"/>
    </location>
</feature>
<dbReference type="PROSITE" id="PS51397">
    <property type="entry name" value="WLM"/>
    <property type="match status" value="1"/>
</dbReference>
<proteinExistence type="predicted"/>
<dbReference type="InterPro" id="IPR053136">
    <property type="entry name" value="UTP_pyrophosphatase-like"/>
</dbReference>
<evidence type="ECO:0000313" key="4">
    <source>
        <dbReference type="Proteomes" id="UP000237631"/>
    </source>
</evidence>
<dbReference type="AlphaFoldDB" id="A0A2S6BZN0"/>
<gene>
    <name evidence="3" type="ORF">CBER1_11490</name>
</gene>
<evidence type="ECO:0000259" key="2">
    <source>
        <dbReference type="PROSITE" id="PS51397"/>
    </source>
</evidence>
<feature type="compositionally biased region" description="Basic and acidic residues" evidence="1">
    <location>
        <begin position="324"/>
        <end position="334"/>
    </location>
</feature>
<feature type="compositionally biased region" description="Basic residues" evidence="1">
    <location>
        <begin position="172"/>
        <end position="182"/>
    </location>
</feature>
<organism evidence="3 4">
    <name type="scientific">Cercospora berteroae</name>
    <dbReference type="NCBI Taxonomy" id="357750"/>
    <lineage>
        <taxon>Eukaryota</taxon>
        <taxon>Fungi</taxon>
        <taxon>Dikarya</taxon>
        <taxon>Ascomycota</taxon>
        <taxon>Pezizomycotina</taxon>
        <taxon>Dothideomycetes</taxon>
        <taxon>Dothideomycetidae</taxon>
        <taxon>Mycosphaerellales</taxon>
        <taxon>Mycosphaerellaceae</taxon>
        <taxon>Cercospora</taxon>
    </lineage>
</organism>
<feature type="domain" description="WLM" evidence="2">
    <location>
        <begin position="10"/>
        <end position="263"/>
    </location>
</feature>
<dbReference type="PANTHER" id="PTHR30399:SF1">
    <property type="entry name" value="UTP PYROPHOSPHATASE"/>
    <property type="match status" value="1"/>
</dbReference>
<sequence>MPLGFERLNERTQRPNANINFIKTVSTGADKAVAEEFLARIAAQCYPVMKKHYITVMALEEYPPNPEFLGRNFNAGEVIQLVLKDKQGRWLSFKFVQMVMMHELAHCKQMNHSKFFWAVRNEYAKEMEGLWQKAYEGEGMWGRGRGLQNGAFIHAQPPDNTQIPEHLCGGTYRRRGRKRKRGTQQGQEDGQQLSYAERQQKRIQKKLGKHGVSMKSEVLGDDELTRGALETMNGGKRGAGKPRVANSKRGRELRANAALARFDALKQQTPEKTPEPGADLDSETESEWEDGSTGGSRDNAIVIKDEHGRDMVKVCGDGEDDEEGAGREMDELRMLSRGPGRASSKKSQPQHVTMQDIHEDSETESEAEDNSLMASTKGPATSSGSNAKAPSRLTNGRSVDPPAGSESETEDETEDVKSSSASKVESTAEQSSHQPTTASASNLESHQESSKIGDASQDLNDVPSSIPKATATALEHGPAISTPAGAVICQICSLENELNSPTCVACAHVLCPRLMPNNWACKSDACKDSLYINAGDVGRCGICGSAKPQMLANVKDHRQNRAEPSRPTGLTSADVLRWD</sequence>
<comment type="caution">
    <text evidence="3">The sequence shown here is derived from an EMBL/GenBank/DDBJ whole genome shotgun (WGS) entry which is preliminary data.</text>
</comment>
<feature type="region of interest" description="Disordered" evidence="1">
    <location>
        <begin position="156"/>
        <end position="212"/>
    </location>
</feature>
<name>A0A2S6BZN0_9PEZI</name>
<feature type="region of interest" description="Disordered" evidence="1">
    <location>
        <begin position="556"/>
        <end position="579"/>
    </location>
</feature>
<protein>
    <recommendedName>
        <fullName evidence="2">WLM domain-containing protein</fullName>
    </recommendedName>
</protein>